<evidence type="ECO:0000313" key="1">
    <source>
        <dbReference type="EMBL" id="CAJ1957145.1"/>
    </source>
</evidence>
<accession>A0AA86SFY0</accession>
<dbReference type="Proteomes" id="UP001189624">
    <property type="component" value="Chromosome 5"/>
</dbReference>
<keyword evidence="2" id="KW-1185">Reference proteome</keyword>
<reference evidence="1" key="1">
    <citation type="submission" date="2023-10" db="EMBL/GenBank/DDBJ databases">
        <authorList>
            <person name="Domelevo Entfellner J.-B."/>
        </authorList>
    </citation>
    <scope>NUCLEOTIDE SEQUENCE</scope>
</reference>
<protein>
    <submittedName>
        <fullName evidence="1">Uncharacterized protein</fullName>
    </submittedName>
</protein>
<gene>
    <name evidence="1" type="ORF">AYBTSS11_LOCUS17042</name>
</gene>
<dbReference type="EMBL" id="OY731402">
    <property type="protein sequence ID" value="CAJ1957145.1"/>
    <property type="molecule type" value="Genomic_DNA"/>
</dbReference>
<feature type="non-terminal residue" evidence="1">
    <location>
        <position position="130"/>
    </location>
</feature>
<dbReference type="Gramene" id="rna-AYBTSS11_LOCUS17042">
    <property type="protein sequence ID" value="CAJ1957145.1"/>
    <property type="gene ID" value="gene-AYBTSS11_LOCUS17042"/>
</dbReference>
<sequence length="130" mass="14562">MSDATEEGRSLRDKGGERLVRTTTAIEENDHIILFDVEDRFTGDGGAALAAVGRLQRQCDCSFSFHEPLRAIQRSEGGDSKTHVEQKERWEESLWWSLRAGLIDANSVKLTWPLKMISSPGGKAYLFHNA</sequence>
<dbReference type="AlphaFoldDB" id="A0AA86SFY0"/>
<name>A0AA86SFY0_9FABA</name>
<organism evidence="1 2">
    <name type="scientific">Sphenostylis stenocarpa</name>
    <dbReference type="NCBI Taxonomy" id="92480"/>
    <lineage>
        <taxon>Eukaryota</taxon>
        <taxon>Viridiplantae</taxon>
        <taxon>Streptophyta</taxon>
        <taxon>Embryophyta</taxon>
        <taxon>Tracheophyta</taxon>
        <taxon>Spermatophyta</taxon>
        <taxon>Magnoliopsida</taxon>
        <taxon>eudicotyledons</taxon>
        <taxon>Gunneridae</taxon>
        <taxon>Pentapetalae</taxon>
        <taxon>rosids</taxon>
        <taxon>fabids</taxon>
        <taxon>Fabales</taxon>
        <taxon>Fabaceae</taxon>
        <taxon>Papilionoideae</taxon>
        <taxon>50 kb inversion clade</taxon>
        <taxon>NPAAA clade</taxon>
        <taxon>indigoferoid/millettioid clade</taxon>
        <taxon>Phaseoleae</taxon>
        <taxon>Sphenostylis</taxon>
    </lineage>
</organism>
<evidence type="ECO:0000313" key="2">
    <source>
        <dbReference type="Proteomes" id="UP001189624"/>
    </source>
</evidence>
<proteinExistence type="predicted"/>